<dbReference type="PANTHER" id="PTHR32305">
    <property type="match status" value="1"/>
</dbReference>
<dbReference type="PATRIC" id="fig|1703779.3.peg.2232"/>
<sequence>MCEFGGHLDLKAKYVYATGMLLARYDESPTDSHYYNHDGLGSVIGMTDKSKSVERSYFYDEFGTSLGSWGTVSNSYLYTGQEYDGSISQLYNLRARYYKSSIGRFISEDQLLMPRGSFCPITNATKSPQGLNAYLYVRDNPVNFIDPIGLRYCYIAIASGSGGIGFPVVGPNIEIGAYTICCTKNSDPRCGFECRTCGYICAGPALGIGVPIPPVMVSGGAQLEAGGWHGDIPGCGFGLQLTGMALAGKGIAGSIPWAVGRGIGFALGGGAGAGVSLMLCWSWEISKSMHGGDP</sequence>
<dbReference type="AlphaFoldDB" id="A0A0S8FMW7"/>
<name>A0A0S8FMW7_UNCW3</name>
<dbReference type="InterPro" id="IPR022385">
    <property type="entry name" value="Rhs_assc_core"/>
</dbReference>
<protein>
    <recommendedName>
        <fullName evidence="3">RHS repeat-associated core domain-containing protein</fullName>
    </recommendedName>
</protein>
<organism evidence="1 2">
    <name type="scientific">candidate division WOR_3 bacterium SM23_42</name>
    <dbReference type="NCBI Taxonomy" id="1703779"/>
    <lineage>
        <taxon>Bacteria</taxon>
        <taxon>Bacteria division WOR-3</taxon>
    </lineage>
</organism>
<dbReference type="STRING" id="1703779.AMJ83_11690"/>
<evidence type="ECO:0000313" key="2">
    <source>
        <dbReference type="Proteomes" id="UP000051373"/>
    </source>
</evidence>
<reference evidence="1 2" key="1">
    <citation type="journal article" date="2015" name="Microbiome">
        <title>Genomic resolution of linkages in carbon, nitrogen, and sulfur cycling among widespread estuary sediment bacteria.</title>
        <authorList>
            <person name="Baker B.J."/>
            <person name="Lazar C.S."/>
            <person name="Teske A.P."/>
            <person name="Dick G.J."/>
        </authorList>
    </citation>
    <scope>NUCLEOTIDE SEQUENCE [LARGE SCALE GENOMIC DNA]</scope>
    <source>
        <strain evidence="1">SM23_42</strain>
    </source>
</reference>
<dbReference type="PANTHER" id="PTHR32305:SF15">
    <property type="entry name" value="PROTEIN RHSA-RELATED"/>
    <property type="match status" value="1"/>
</dbReference>
<comment type="caution">
    <text evidence="1">The sequence shown here is derived from an EMBL/GenBank/DDBJ whole genome shotgun (WGS) entry which is preliminary data.</text>
</comment>
<dbReference type="Proteomes" id="UP000051373">
    <property type="component" value="Unassembled WGS sequence"/>
</dbReference>
<evidence type="ECO:0000313" key="1">
    <source>
        <dbReference type="EMBL" id="KPK62063.1"/>
    </source>
</evidence>
<evidence type="ECO:0008006" key="3">
    <source>
        <dbReference type="Google" id="ProtNLM"/>
    </source>
</evidence>
<dbReference type="NCBIfam" id="TIGR03696">
    <property type="entry name" value="Rhs_assc_core"/>
    <property type="match status" value="1"/>
</dbReference>
<accession>A0A0S8FMW7</accession>
<dbReference type="InterPro" id="IPR050708">
    <property type="entry name" value="T6SS_VgrG/RHS"/>
</dbReference>
<gene>
    <name evidence="1" type="ORF">AMJ83_11690</name>
</gene>
<dbReference type="Gene3D" id="2.180.10.10">
    <property type="entry name" value="RHS repeat-associated core"/>
    <property type="match status" value="1"/>
</dbReference>
<proteinExistence type="predicted"/>
<dbReference type="EMBL" id="LJUJ01000056">
    <property type="protein sequence ID" value="KPK62063.1"/>
    <property type="molecule type" value="Genomic_DNA"/>
</dbReference>